<dbReference type="EMBL" id="CAICTM010001079">
    <property type="protein sequence ID" value="CAB9520187.1"/>
    <property type="molecule type" value="Genomic_DNA"/>
</dbReference>
<dbReference type="GO" id="GO:0051213">
    <property type="term" value="F:dioxygenase activity"/>
    <property type="evidence" value="ECO:0007669"/>
    <property type="project" value="UniProtKB-KW"/>
</dbReference>
<dbReference type="InterPro" id="IPR002110">
    <property type="entry name" value="Ankyrin_rpt"/>
</dbReference>
<dbReference type="SMART" id="SM00702">
    <property type="entry name" value="P4Hc"/>
    <property type="match status" value="1"/>
</dbReference>
<dbReference type="SMART" id="SM00248">
    <property type="entry name" value="ANK"/>
    <property type="match status" value="1"/>
</dbReference>
<dbReference type="SUPFAM" id="SSF48403">
    <property type="entry name" value="Ankyrin repeat"/>
    <property type="match status" value="1"/>
</dbReference>
<dbReference type="GO" id="GO:0031418">
    <property type="term" value="F:L-ascorbic acid binding"/>
    <property type="evidence" value="ECO:0007669"/>
    <property type="project" value="InterPro"/>
</dbReference>
<dbReference type="Proteomes" id="UP001153069">
    <property type="component" value="Unassembled WGS sequence"/>
</dbReference>
<dbReference type="GO" id="GO:0016705">
    <property type="term" value="F:oxidoreductase activity, acting on paired donors, with incorporation or reduction of molecular oxygen"/>
    <property type="evidence" value="ECO:0007669"/>
    <property type="project" value="InterPro"/>
</dbReference>
<evidence type="ECO:0000256" key="1">
    <source>
        <dbReference type="ARBA" id="ARBA00001961"/>
    </source>
</evidence>
<dbReference type="Gene3D" id="2.60.120.620">
    <property type="entry name" value="q2cbj1_9rhob like domain"/>
    <property type="match status" value="1"/>
</dbReference>
<comment type="caution">
    <text evidence="6">The sequence shown here is derived from an EMBL/GenBank/DDBJ whole genome shotgun (WGS) entry which is preliminary data.</text>
</comment>
<evidence type="ECO:0000259" key="5">
    <source>
        <dbReference type="SMART" id="SM00702"/>
    </source>
</evidence>
<evidence type="ECO:0000256" key="2">
    <source>
        <dbReference type="ARBA" id="ARBA00022964"/>
    </source>
</evidence>
<keyword evidence="7" id="KW-1185">Reference proteome</keyword>
<accession>A0A9N8EFK5</accession>
<dbReference type="OrthoDB" id="539213at2759"/>
<dbReference type="GO" id="GO:0005506">
    <property type="term" value="F:iron ion binding"/>
    <property type="evidence" value="ECO:0007669"/>
    <property type="project" value="InterPro"/>
</dbReference>
<dbReference type="Gene3D" id="1.25.40.20">
    <property type="entry name" value="Ankyrin repeat-containing domain"/>
    <property type="match status" value="1"/>
</dbReference>
<sequence length="711" mass="80510">MREDFPEKARERDRRKARYCIRERVAAGSVKISSETTTICNTDPTTCSTSPKTSDQDDEVLLASIFHNINLGKSAYFSLSRIMSQMNVFSSLLSTQEILSRGYFKQEQVNSRMGQKHLQRITAYLNQMVTISLMEYTILVGRYHITACLLVAAMSPCQRGILKDDERPICNNQEDNHHSMHAKLQTVSDQISRRFFNAFPLSLSGYIVTRAVQMRMQSVLQRTEKREEQVSDTFDCPICNIQNIPSRYQLVYTHDKNENDTTTTSCCHCNFCEVCFWTDILQHVDERQGNVVICPCCGADDHDTDQATDMDAQSTALLSPKQRGQRSKERFLDLPIDSIALKKSGRKKKKTTELESLSSSWAKAVIPSLGLCQSVRTDKFFTYTDKNAIHFVRGLLEAGVNVDATNEYGQPPLYMAAWCGFADMVELLLQYGADPWIQANGMMTLEGVCRAHGQDNCLDIIKKYRRDYWESTPADLEKYANGSVEHNNAHTQMSMTKIKTCAVEPMLRVLIDETVNHPGAGSYLISDWIEDVEPILELWRTIPVDTSSKKKNEKKLETCSERSYFCDSEGWLRSTLQRCIKQAFQKHSNRALQEDAVVLSHMRFLHYKHRGSSLAPHVDLCRVEPRSGQRSTHSFLFYLTTCETGGETVLLGDVRGEGRDVVMASVKPTLGHLLLFPHACPHEGNVVDCVPKLLIRGEVILTVANGQSLDQ</sequence>
<gene>
    <name evidence="6" type="ORF">SEMRO_1081_G239090.2</name>
</gene>
<keyword evidence="4" id="KW-0040">ANK repeat</keyword>
<dbReference type="PROSITE" id="PS50088">
    <property type="entry name" value="ANK_REPEAT"/>
    <property type="match status" value="1"/>
</dbReference>
<organism evidence="6 7">
    <name type="scientific">Seminavis robusta</name>
    <dbReference type="NCBI Taxonomy" id="568900"/>
    <lineage>
        <taxon>Eukaryota</taxon>
        <taxon>Sar</taxon>
        <taxon>Stramenopiles</taxon>
        <taxon>Ochrophyta</taxon>
        <taxon>Bacillariophyta</taxon>
        <taxon>Bacillariophyceae</taxon>
        <taxon>Bacillariophycidae</taxon>
        <taxon>Naviculales</taxon>
        <taxon>Naviculaceae</taxon>
        <taxon>Seminavis</taxon>
    </lineage>
</organism>
<dbReference type="Pfam" id="PF13637">
    <property type="entry name" value="Ank_4"/>
    <property type="match status" value="1"/>
</dbReference>
<dbReference type="InterPro" id="IPR006620">
    <property type="entry name" value="Pro_4_hyd_alph"/>
</dbReference>
<dbReference type="InterPro" id="IPR036770">
    <property type="entry name" value="Ankyrin_rpt-contain_sf"/>
</dbReference>
<proteinExistence type="predicted"/>
<evidence type="ECO:0000313" key="7">
    <source>
        <dbReference type="Proteomes" id="UP001153069"/>
    </source>
</evidence>
<evidence type="ECO:0000256" key="4">
    <source>
        <dbReference type="PROSITE-ProRule" id="PRU00023"/>
    </source>
</evidence>
<protein>
    <recommendedName>
        <fullName evidence="5">Prolyl 4-hydroxylase alpha subunit domain-containing protein</fullName>
    </recommendedName>
</protein>
<dbReference type="Pfam" id="PF13640">
    <property type="entry name" value="2OG-FeII_Oxy_3"/>
    <property type="match status" value="1"/>
</dbReference>
<feature type="repeat" description="ANK" evidence="4">
    <location>
        <begin position="408"/>
        <end position="440"/>
    </location>
</feature>
<dbReference type="InterPro" id="IPR044862">
    <property type="entry name" value="Pro_4_hyd_alph_FE2OG_OXY"/>
</dbReference>
<evidence type="ECO:0000256" key="3">
    <source>
        <dbReference type="ARBA" id="ARBA00023002"/>
    </source>
</evidence>
<keyword evidence="3" id="KW-0560">Oxidoreductase</keyword>
<dbReference type="PROSITE" id="PS50297">
    <property type="entry name" value="ANK_REP_REGION"/>
    <property type="match status" value="1"/>
</dbReference>
<dbReference type="AlphaFoldDB" id="A0A9N8EFK5"/>
<feature type="domain" description="Prolyl 4-hydroxylase alpha subunit" evidence="5">
    <location>
        <begin position="520"/>
        <end position="700"/>
    </location>
</feature>
<reference evidence="6" key="1">
    <citation type="submission" date="2020-06" db="EMBL/GenBank/DDBJ databases">
        <authorList>
            <consortium name="Plant Systems Biology data submission"/>
        </authorList>
    </citation>
    <scope>NUCLEOTIDE SEQUENCE</scope>
    <source>
        <strain evidence="6">D6</strain>
    </source>
</reference>
<name>A0A9N8EFK5_9STRA</name>
<evidence type="ECO:0000313" key="6">
    <source>
        <dbReference type="EMBL" id="CAB9520187.1"/>
    </source>
</evidence>
<keyword evidence="2" id="KW-0223">Dioxygenase</keyword>
<comment type="cofactor">
    <cofactor evidence="1">
        <name>L-ascorbate</name>
        <dbReference type="ChEBI" id="CHEBI:38290"/>
    </cofactor>
</comment>